<evidence type="ECO:0000313" key="3">
    <source>
        <dbReference type="Proteomes" id="UP001239445"/>
    </source>
</evidence>
<evidence type="ECO:0000256" key="1">
    <source>
        <dbReference type="SAM" id="MobiDB-lite"/>
    </source>
</evidence>
<evidence type="ECO:0000313" key="2">
    <source>
        <dbReference type="EMBL" id="KAK1749611.1"/>
    </source>
</evidence>
<dbReference type="EMBL" id="MU839855">
    <property type="protein sequence ID" value="KAK1749611.1"/>
    <property type="molecule type" value="Genomic_DNA"/>
</dbReference>
<sequence>MADESRIQHHTIANMALATEPNANGLSIAQLLSTHPREQLFVHPLMWTARHLELLRCGFVDGGIIKTPGTSPPPADRAPADDCDDCDDDGDDGGDNHDEAAKLQRYLAYLNGEVLAAQRLAACRGTISKQNALLRLVPGLKHRRDGIQFLFGRRAVADLPCSSFSYTPQSPSQPTPPAHLVYLDLSDMERCRRSKLLGAPPPPGIPRRRNLPLTRRSEKQLRRIRPGKRYEDPYIAALLIALAQDQRHCEKGSDDYDDDDDNDGNPSGAANAAPLQMLLANGYDADWLYIYTTKVSTELLDMLNRPSYPLPANAQPGPGMVIYRQRLAFTPYNTLSQRLSSFLQHASSLGEHSCCMEGGVVGQVDIT</sequence>
<accession>A0AAJ0B0V6</accession>
<gene>
    <name evidence="2" type="ORF">QBC47DRAFT_418833</name>
</gene>
<dbReference type="AlphaFoldDB" id="A0AAJ0B0V6"/>
<proteinExistence type="predicted"/>
<feature type="compositionally biased region" description="Acidic residues" evidence="1">
    <location>
        <begin position="81"/>
        <end position="93"/>
    </location>
</feature>
<comment type="caution">
    <text evidence="2">The sequence shown here is derived from an EMBL/GenBank/DDBJ whole genome shotgun (WGS) entry which is preliminary data.</text>
</comment>
<feature type="region of interest" description="Disordered" evidence="1">
    <location>
        <begin position="66"/>
        <end position="98"/>
    </location>
</feature>
<protein>
    <submittedName>
        <fullName evidence="2">Uncharacterized protein</fullName>
    </submittedName>
</protein>
<keyword evidence="3" id="KW-1185">Reference proteome</keyword>
<name>A0AAJ0B0V6_9PEZI</name>
<organism evidence="2 3">
    <name type="scientific">Echria macrotheca</name>
    <dbReference type="NCBI Taxonomy" id="438768"/>
    <lineage>
        <taxon>Eukaryota</taxon>
        <taxon>Fungi</taxon>
        <taxon>Dikarya</taxon>
        <taxon>Ascomycota</taxon>
        <taxon>Pezizomycotina</taxon>
        <taxon>Sordariomycetes</taxon>
        <taxon>Sordariomycetidae</taxon>
        <taxon>Sordariales</taxon>
        <taxon>Schizotheciaceae</taxon>
        <taxon>Echria</taxon>
    </lineage>
</organism>
<dbReference type="Proteomes" id="UP001239445">
    <property type="component" value="Unassembled WGS sequence"/>
</dbReference>
<reference evidence="2" key="1">
    <citation type="submission" date="2023-06" db="EMBL/GenBank/DDBJ databases">
        <title>Genome-scale phylogeny and comparative genomics of the fungal order Sordariales.</title>
        <authorList>
            <consortium name="Lawrence Berkeley National Laboratory"/>
            <person name="Hensen N."/>
            <person name="Bonometti L."/>
            <person name="Westerberg I."/>
            <person name="Brannstrom I.O."/>
            <person name="Guillou S."/>
            <person name="Cros-Aarteil S."/>
            <person name="Calhoun S."/>
            <person name="Haridas S."/>
            <person name="Kuo A."/>
            <person name="Mondo S."/>
            <person name="Pangilinan J."/>
            <person name="Riley R."/>
            <person name="Labutti K."/>
            <person name="Andreopoulos B."/>
            <person name="Lipzen A."/>
            <person name="Chen C."/>
            <person name="Yanf M."/>
            <person name="Daum C."/>
            <person name="Ng V."/>
            <person name="Clum A."/>
            <person name="Steindorff A."/>
            <person name="Ohm R."/>
            <person name="Martin F."/>
            <person name="Silar P."/>
            <person name="Natvig D."/>
            <person name="Lalanne C."/>
            <person name="Gautier V."/>
            <person name="Ament-Velasquez S.L."/>
            <person name="Kruys A."/>
            <person name="Hutchinson M.I."/>
            <person name="Powell A.J."/>
            <person name="Barry K."/>
            <person name="Miller A.N."/>
            <person name="Grigoriev I.V."/>
            <person name="Debuchy R."/>
            <person name="Gladieux P."/>
            <person name="Thoren M.H."/>
            <person name="Johannesson H."/>
        </authorList>
    </citation>
    <scope>NUCLEOTIDE SEQUENCE</scope>
    <source>
        <strain evidence="2">PSN4</strain>
    </source>
</reference>
<feature type="region of interest" description="Disordered" evidence="1">
    <location>
        <begin position="249"/>
        <end position="271"/>
    </location>
</feature>